<reference evidence="1" key="1">
    <citation type="submission" date="2020-01" db="EMBL/GenBank/DDBJ databases">
        <authorList>
            <person name="Meier V. D."/>
            <person name="Meier V D."/>
        </authorList>
    </citation>
    <scope>NUCLEOTIDE SEQUENCE</scope>
    <source>
        <strain evidence="1">HLG_WM_MAG_07</strain>
    </source>
</reference>
<proteinExistence type="predicted"/>
<dbReference type="AlphaFoldDB" id="A0A6S6UDH1"/>
<evidence type="ECO:0000313" key="1">
    <source>
        <dbReference type="EMBL" id="CAA6825816.1"/>
    </source>
</evidence>
<name>A0A6S6UDH1_9GAMM</name>
<protein>
    <submittedName>
        <fullName evidence="1">Uncharacterized protein</fullName>
    </submittedName>
</protein>
<accession>A0A6S6UDH1</accession>
<sequence length="70" mass="7960">MAVGASGRIVIEISPDLKQALYEQLNQDNLNLKQWFLGHVDEFLENKTQLNLSFTPSSKDDQIKELVEAK</sequence>
<gene>
    <name evidence="1" type="ORF">HELGO_WM8040</name>
</gene>
<dbReference type="EMBL" id="CACVAY010000129">
    <property type="protein sequence ID" value="CAA6825816.1"/>
    <property type="molecule type" value="Genomic_DNA"/>
</dbReference>
<organism evidence="1">
    <name type="scientific">uncultured Thiotrichaceae bacterium</name>
    <dbReference type="NCBI Taxonomy" id="298394"/>
    <lineage>
        <taxon>Bacteria</taxon>
        <taxon>Pseudomonadati</taxon>
        <taxon>Pseudomonadota</taxon>
        <taxon>Gammaproteobacteria</taxon>
        <taxon>Thiotrichales</taxon>
        <taxon>Thiotrichaceae</taxon>
        <taxon>environmental samples</taxon>
    </lineage>
</organism>